<reference evidence="2 3" key="1">
    <citation type="submission" date="2016-11" db="EMBL/GenBank/DDBJ databases">
        <authorList>
            <person name="Jaros S."/>
            <person name="Januszkiewicz K."/>
            <person name="Wedrychowicz H."/>
        </authorList>
    </citation>
    <scope>NUCLEOTIDE SEQUENCE [LARGE SCALE GENOMIC DNA]</scope>
    <source>
        <strain evidence="2 3">GAS242</strain>
    </source>
</reference>
<evidence type="ECO:0000313" key="3">
    <source>
        <dbReference type="Proteomes" id="UP000190675"/>
    </source>
</evidence>
<protein>
    <submittedName>
        <fullName evidence="2">Uncharacterized protein</fullName>
    </submittedName>
</protein>
<accession>A0A1M5GY34</accession>
<dbReference type="Proteomes" id="UP000190675">
    <property type="component" value="Chromosome I"/>
</dbReference>
<keyword evidence="1" id="KW-0732">Signal</keyword>
<evidence type="ECO:0000313" key="2">
    <source>
        <dbReference type="EMBL" id="SHG08587.1"/>
    </source>
</evidence>
<organism evidence="2 3">
    <name type="scientific">Bradyrhizobium erythrophlei</name>
    <dbReference type="NCBI Taxonomy" id="1437360"/>
    <lineage>
        <taxon>Bacteria</taxon>
        <taxon>Pseudomonadati</taxon>
        <taxon>Pseudomonadota</taxon>
        <taxon>Alphaproteobacteria</taxon>
        <taxon>Hyphomicrobiales</taxon>
        <taxon>Nitrobacteraceae</taxon>
        <taxon>Bradyrhizobium</taxon>
    </lineage>
</organism>
<dbReference type="OrthoDB" id="8238954at2"/>
<sequence length="112" mass="12226">MKRLALVTLLLLGGALSAHADSVVYDNITKQPRGDEILRADTNYCSQTLGAPQNGKPTPAAYKRCMLARGWRHNHTVRDRSRDGMYPDPDNPGLMCKDFTIGGVTGSSCSNF</sequence>
<dbReference type="RefSeq" id="WP_079564425.1">
    <property type="nucleotide sequence ID" value="NZ_LT670818.1"/>
</dbReference>
<proteinExistence type="predicted"/>
<gene>
    <name evidence="2" type="ORF">SAMN05444169_0449</name>
</gene>
<name>A0A1M5GY34_9BRAD</name>
<feature type="chain" id="PRO_5012883665" evidence="1">
    <location>
        <begin position="21"/>
        <end position="112"/>
    </location>
</feature>
<evidence type="ECO:0000256" key="1">
    <source>
        <dbReference type="SAM" id="SignalP"/>
    </source>
</evidence>
<dbReference type="AlphaFoldDB" id="A0A1M5GY34"/>
<feature type="signal peptide" evidence="1">
    <location>
        <begin position="1"/>
        <end position="20"/>
    </location>
</feature>
<dbReference type="EMBL" id="LT670818">
    <property type="protein sequence ID" value="SHG08587.1"/>
    <property type="molecule type" value="Genomic_DNA"/>
</dbReference>